<evidence type="ECO:0000313" key="1">
    <source>
        <dbReference type="EMBL" id="ABW29077.1"/>
    </source>
</evidence>
<proteinExistence type="predicted"/>
<accession>B0CAL1</accession>
<reference evidence="1 2" key="1">
    <citation type="journal article" date="2008" name="Proc. Natl. Acad. Sci. U.S.A.">
        <title>Niche adaptation and genome expansion in the chlorophyll d-producing cyanobacterium Acaryochloris marina.</title>
        <authorList>
            <person name="Swingley W.D."/>
            <person name="Chen M."/>
            <person name="Cheung P.C."/>
            <person name="Conrad A.L."/>
            <person name="Dejesa L.C."/>
            <person name="Hao J."/>
            <person name="Honchak B.M."/>
            <person name="Karbach L.E."/>
            <person name="Kurdoglu A."/>
            <person name="Lahiri S."/>
            <person name="Mastrian S.D."/>
            <person name="Miyashita H."/>
            <person name="Page L."/>
            <person name="Ramakrishna P."/>
            <person name="Satoh S."/>
            <person name="Sattley W.M."/>
            <person name="Shimada Y."/>
            <person name="Taylor H.L."/>
            <person name="Tomo T."/>
            <person name="Tsuchiya T."/>
            <person name="Wang Z.T."/>
            <person name="Raymond J."/>
            <person name="Mimuro M."/>
            <person name="Blankenship R.E."/>
            <person name="Touchman J.W."/>
        </authorList>
    </citation>
    <scope>NUCLEOTIDE SEQUENCE [LARGE SCALE GENOMIC DNA]</scope>
    <source>
        <strain evidence="2">MBIC 11017</strain>
    </source>
</reference>
<evidence type="ECO:0000313" key="2">
    <source>
        <dbReference type="Proteomes" id="UP000000268"/>
    </source>
</evidence>
<dbReference type="Proteomes" id="UP000000268">
    <property type="component" value="Chromosome"/>
</dbReference>
<dbReference type="RefSeq" id="WP_012164424.1">
    <property type="nucleotide sequence ID" value="NC_009925.1"/>
</dbReference>
<gene>
    <name evidence="1" type="ordered locus">AM1_4096</name>
</gene>
<sequence length="49" mass="5114">MPTGSFLLFIQSCIGMTESGRFPSACAQFFGPDISSNDSLLVLTALGAN</sequence>
<dbReference type="KEGG" id="amr:AM1_4096"/>
<protein>
    <submittedName>
        <fullName evidence="1">Uncharacterized protein</fullName>
    </submittedName>
</protein>
<keyword evidence="2" id="KW-1185">Reference proteome</keyword>
<dbReference type="EMBL" id="CP000828">
    <property type="protein sequence ID" value="ABW29077.1"/>
    <property type="molecule type" value="Genomic_DNA"/>
</dbReference>
<dbReference type="HOGENOM" id="CLU_3131076_0_0_3"/>
<organism evidence="1 2">
    <name type="scientific">Acaryochloris marina (strain MBIC 11017)</name>
    <dbReference type="NCBI Taxonomy" id="329726"/>
    <lineage>
        <taxon>Bacteria</taxon>
        <taxon>Bacillati</taxon>
        <taxon>Cyanobacteriota</taxon>
        <taxon>Cyanophyceae</taxon>
        <taxon>Acaryochloridales</taxon>
        <taxon>Acaryochloridaceae</taxon>
        <taxon>Acaryochloris</taxon>
    </lineage>
</organism>
<name>B0CAL1_ACAM1</name>
<dbReference type="AlphaFoldDB" id="B0CAL1"/>